<dbReference type="Gene3D" id="1.25.40.590">
    <property type="entry name" value="Type IV / VI secretion system, DotU"/>
    <property type="match status" value="1"/>
</dbReference>
<comment type="caution">
    <text evidence="4">The sequence shown here is derived from an EMBL/GenBank/DDBJ whole genome shotgun (WGS) entry which is preliminary data.</text>
</comment>
<dbReference type="AlphaFoldDB" id="A0A540VVB7"/>
<evidence type="ECO:0000313" key="5">
    <source>
        <dbReference type="Proteomes" id="UP000315400"/>
    </source>
</evidence>
<evidence type="ECO:0000256" key="2">
    <source>
        <dbReference type="SAM" id="Phobius"/>
    </source>
</evidence>
<protein>
    <submittedName>
        <fullName evidence="4">DotU family type IV/VI secretion system protein</fullName>
    </submittedName>
</protein>
<dbReference type="PANTHER" id="PTHR38033">
    <property type="entry name" value="MEMBRANE PROTEIN-RELATED"/>
    <property type="match status" value="1"/>
</dbReference>
<dbReference type="PANTHER" id="PTHR38033:SF1">
    <property type="entry name" value="DOTU FAMILY TYPE IV_VI SECRETION SYSTEM PROTEIN"/>
    <property type="match status" value="1"/>
</dbReference>
<dbReference type="Pfam" id="PF09850">
    <property type="entry name" value="DotU"/>
    <property type="match status" value="1"/>
</dbReference>
<dbReference type="InterPro" id="IPR038522">
    <property type="entry name" value="T4/T6SS_DotU_sf"/>
</dbReference>
<feature type="region of interest" description="Disordered" evidence="1">
    <location>
        <begin position="1"/>
        <end position="27"/>
    </location>
</feature>
<gene>
    <name evidence="4" type="ORF">FKY71_05140</name>
</gene>
<feature type="transmembrane region" description="Helical" evidence="2">
    <location>
        <begin position="235"/>
        <end position="252"/>
    </location>
</feature>
<keyword evidence="2" id="KW-1133">Transmembrane helix</keyword>
<dbReference type="Proteomes" id="UP000315400">
    <property type="component" value="Unassembled WGS sequence"/>
</dbReference>
<feature type="compositionally biased region" description="Polar residues" evidence="1">
    <location>
        <begin position="1"/>
        <end position="13"/>
    </location>
</feature>
<evidence type="ECO:0000256" key="1">
    <source>
        <dbReference type="SAM" id="MobiDB-lite"/>
    </source>
</evidence>
<dbReference type="EMBL" id="VIFK01000024">
    <property type="protein sequence ID" value="TQF00094.1"/>
    <property type="molecule type" value="Genomic_DNA"/>
</dbReference>
<evidence type="ECO:0000313" key="4">
    <source>
        <dbReference type="EMBL" id="TQF00094.1"/>
    </source>
</evidence>
<reference evidence="4 5" key="1">
    <citation type="submission" date="2019-06" db="EMBL/GenBank/DDBJ databases">
        <title>Metagenome assembled Genome of Spiribacter salinus SL48-SHIP from the microbial mat of Salt Lake 48 (Novosibirsk region, Russia).</title>
        <authorList>
            <person name="Shipova A."/>
            <person name="Rozanov A.S."/>
            <person name="Bryanskaya A.V."/>
            <person name="Peltek S.E."/>
        </authorList>
    </citation>
    <scope>NUCLEOTIDE SEQUENCE [LARGE SCALE GENOMIC DNA]</scope>
    <source>
        <strain evidence="4">SL48-SHIP-2</strain>
    </source>
</reference>
<keyword evidence="2" id="KW-0472">Membrane</keyword>
<dbReference type="NCBIfam" id="NF038228">
    <property type="entry name" value="IcmH_DotU_IVB"/>
    <property type="match status" value="1"/>
</dbReference>
<dbReference type="NCBIfam" id="TIGR03349">
    <property type="entry name" value="IV_VI_DotU"/>
    <property type="match status" value="1"/>
</dbReference>
<feature type="domain" description="Type IV / VI secretion system DotU" evidence="3">
    <location>
        <begin position="55"/>
        <end position="250"/>
    </location>
</feature>
<evidence type="ECO:0000259" key="3">
    <source>
        <dbReference type="Pfam" id="PF09850"/>
    </source>
</evidence>
<organism evidence="4 5">
    <name type="scientific">Spiribacter salinus</name>
    <dbReference type="NCBI Taxonomy" id="1335746"/>
    <lineage>
        <taxon>Bacteria</taxon>
        <taxon>Pseudomonadati</taxon>
        <taxon>Pseudomonadota</taxon>
        <taxon>Gammaproteobacteria</taxon>
        <taxon>Chromatiales</taxon>
        <taxon>Ectothiorhodospiraceae</taxon>
        <taxon>Spiribacter</taxon>
    </lineage>
</organism>
<proteinExistence type="predicted"/>
<sequence>MTAHPTETPNTSFMPDAIAGHPSSAEMSRLSPISTNDLQNLDRALRHYTGSDNKLVNAAADLLAVCGVLNRLTPGAELNTTRMELSRAIIDLKYRVVNLDYPPSVAENLCLLFAITLDEFVMLSPWSRERGWENRTLVADLFGFRDGGDRFYNIADRALMQPKALREFLEILYLFLKLGYRGKYTRGTENERDRLISRIETALSLVPEPKEVKPVGRAIRDTKAPKRQIPTSRKLLAAITAIVVLSVGIWAARIQMEHQIYTTFQERRALAETESAIDFVFSSETGTLVTRPRQ</sequence>
<accession>A0A540VVB7</accession>
<name>A0A540VVB7_9GAMM</name>
<dbReference type="InterPro" id="IPR017732">
    <property type="entry name" value="T4/T6SS_DotU"/>
</dbReference>
<keyword evidence="2" id="KW-0812">Transmembrane</keyword>